<dbReference type="STRING" id="933852.A0A0C2XZJ0"/>
<dbReference type="HOGENOM" id="CLU_891867_0_0_1"/>
<dbReference type="SUPFAM" id="SSF50729">
    <property type="entry name" value="PH domain-like"/>
    <property type="match status" value="1"/>
</dbReference>
<evidence type="ECO:0000313" key="4">
    <source>
        <dbReference type="Proteomes" id="UP000054097"/>
    </source>
</evidence>
<organism evidence="3 4">
    <name type="scientific">Serendipita vermifera MAFF 305830</name>
    <dbReference type="NCBI Taxonomy" id="933852"/>
    <lineage>
        <taxon>Eukaryota</taxon>
        <taxon>Fungi</taxon>
        <taxon>Dikarya</taxon>
        <taxon>Basidiomycota</taxon>
        <taxon>Agaricomycotina</taxon>
        <taxon>Agaricomycetes</taxon>
        <taxon>Sebacinales</taxon>
        <taxon>Serendipitaceae</taxon>
        <taxon>Serendipita</taxon>
    </lineage>
</organism>
<dbReference type="Proteomes" id="UP000054097">
    <property type="component" value="Unassembled WGS sequence"/>
</dbReference>
<evidence type="ECO:0000259" key="2">
    <source>
        <dbReference type="PROSITE" id="PS50196"/>
    </source>
</evidence>
<dbReference type="OrthoDB" id="185618at2759"/>
<feature type="compositionally biased region" description="Basic and acidic residues" evidence="1">
    <location>
        <begin position="158"/>
        <end position="167"/>
    </location>
</feature>
<feature type="region of interest" description="Disordered" evidence="1">
    <location>
        <begin position="44"/>
        <end position="116"/>
    </location>
</feature>
<sequence length="312" mass="33999">MNNIVNVQPEARVKGAHPAVPQVGSGASSSSAWLTIYLGSKRKRQELEEHSDEPKDLAKETNTTPFPSTPVFGAPSTVGTSATPKAVFGRPSVFGVTASPSPSVAGPTRRAKSPRPSAFGVYASTASTAGRFAAPSGKIRAKNKAEEEGKESDEATSGEEKVEEPKQTRTFSELLASKGSDREESGDEKMVYTEQETITGEEEEINVFHGRGKLYHMIGAEWKERGPGVFKLNINKETRSDARIVMRRDGALNLLVNAKLFQGMKFAPGPDPRYVTFAILDEELKPKSHLLRFPNAKLAQDLMERAHLHIPK</sequence>
<dbReference type="PROSITE" id="PS50196">
    <property type="entry name" value="RANBD1"/>
    <property type="match status" value="1"/>
</dbReference>
<feature type="compositionally biased region" description="Basic and acidic residues" evidence="1">
    <location>
        <begin position="179"/>
        <end position="191"/>
    </location>
</feature>
<gene>
    <name evidence="3" type="ORF">M408DRAFT_5570</name>
</gene>
<feature type="region of interest" description="Disordered" evidence="1">
    <location>
        <begin position="133"/>
        <end position="193"/>
    </location>
</feature>
<dbReference type="AlphaFoldDB" id="A0A0C2XZJ0"/>
<dbReference type="InterPro" id="IPR045255">
    <property type="entry name" value="RanBP1-like"/>
</dbReference>
<feature type="domain" description="RanBD1" evidence="2">
    <location>
        <begin position="196"/>
        <end position="305"/>
    </location>
</feature>
<evidence type="ECO:0000313" key="3">
    <source>
        <dbReference type="EMBL" id="KIM34282.1"/>
    </source>
</evidence>
<proteinExistence type="predicted"/>
<feature type="compositionally biased region" description="Basic and acidic residues" evidence="1">
    <location>
        <begin position="45"/>
        <end position="59"/>
    </location>
</feature>
<dbReference type="PANTHER" id="PTHR23138">
    <property type="entry name" value="RAN BINDING PROTEIN"/>
    <property type="match status" value="1"/>
</dbReference>
<dbReference type="InterPro" id="IPR011993">
    <property type="entry name" value="PH-like_dom_sf"/>
</dbReference>
<dbReference type="EMBL" id="KN824277">
    <property type="protein sequence ID" value="KIM34282.1"/>
    <property type="molecule type" value="Genomic_DNA"/>
</dbReference>
<dbReference type="Gene3D" id="2.30.29.30">
    <property type="entry name" value="Pleckstrin-homology domain (PH domain)/Phosphotyrosine-binding domain (PTB)"/>
    <property type="match status" value="1"/>
</dbReference>
<reference evidence="4" key="2">
    <citation type="submission" date="2015-01" db="EMBL/GenBank/DDBJ databases">
        <title>Evolutionary Origins and Diversification of the Mycorrhizal Mutualists.</title>
        <authorList>
            <consortium name="DOE Joint Genome Institute"/>
            <consortium name="Mycorrhizal Genomics Consortium"/>
            <person name="Kohler A."/>
            <person name="Kuo A."/>
            <person name="Nagy L.G."/>
            <person name="Floudas D."/>
            <person name="Copeland A."/>
            <person name="Barry K.W."/>
            <person name="Cichocki N."/>
            <person name="Veneault-Fourrey C."/>
            <person name="LaButti K."/>
            <person name="Lindquist E.A."/>
            <person name="Lipzen A."/>
            <person name="Lundell T."/>
            <person name="Morin E."/>
            <person name="Murat C."/>
            <person name="Riley R."/>
            <person name="Ohm R."/>
            <person name="Sun H."/>
            <person name="Tunlid A."/>
            <person name="Henrissat B."/>
            <person name="Grigoriev I.V."/>
            <person name="Hibbett D.S."/>
            <person name="Martin F."/>
        </authorList>
    </citation>
    <scope>NUCLEOTIDE SEQUENCE [LARGE SCALE GENOMIC DNA]</scope>
    <source>
        <strain evidence="4">MAFF 305830</strain>
    </source>
</reference>
<name>A0A0C2XZJ0_SERVB</name>
<keyword evidence="4" id="KW-1185">Reference proteome</keyword>
<protein>
    <recommendedName>
        <fullName evidence="2">RanBD1 domain-containing protein</fullName>
    </recommendedName>
</protein>
<dbReference type="InterPro" id="IPR000156">
    <property type="entry name" value="Ran_bind_dom"/>
</dbReference>
<dbReference type="SMART" id="SM00160">
    <property type="entry name" value="RanBD"/>
    <property type="match status" value="1"/>
</dbReference>
<evidence type="ECO:0000256" key="1">
    <source>
        <dbReference type="SAM" id="MobiDB-lite"/>
    </source>
</evidence>
<accession>A0A0C2XZJ0</accession>
<dbReference type="Pfam" id="PF00638">
    <property type="entry name" value="Ran_BP1"/>
    <property type="match status" value="1"/>
</dbReference>
<reference evidence="3 4" key="1">
    <citation type="submission" date="2014-04" db="EMBL/GenBank/DDBJ databases">
        <authorList>
            <consortium name="DOE Joint Genome Institute"/>
            <person name="Kuo A."/>
            <person name="Zuccaro A."/>
            <person name="Kohler A."/>
            <person name="Nagy L.G."/>
            <person name="Floudas D."/>
            <person name="Copeland A."/>
            <person name="Barry K.W."/>
            <person name="Cichocki N."/>
            <person name="Veneault-Fourrey C."/>
            <person name="LaButti K."/>
            <person name="Lindquist E.A."/>
            <person name="Lipzen A."/>
            <person name="Lundell T."/>
            <person name="Morin E."/>
            <person name="Murat C."/>
            <person name="Sun H."/>
            <person name="Tunlid A."/>
            <person name="Henrissat B."/>
            <person name="Grigoriev I.V."/>
            <person name="Hibbett D.S."/>
            <person name="Martin F."/>
            <person name="Nordberg H.P."/>
            <person name="Cantor M.N."/>
            <person name="Hua S.X."/>
        </authorList>
    </citation>
    <scope>NUCLEOTIDE SEQUENCE [LARGE SCALE GENOMIC DNA]</scope>
    <source>
        <strain evidence="3 4">MAFF 305830</strain>
    </source>
</reference>
<feature type="compositionally biased region" description="Acidic residues" evidence="1">
    <location>
        <begin position="148"/>
        <end position="157"/>
    </location>
</feature>